<evidence type="ECO:0000313" key="1">
    <source>
        <dbReference type="EMBL" id="ANY78481.1"/>
    </source>
</evidence>
<gene>
    <name evidence="1" type="ORF">BB934_09765</name>
</gene>
<dbReference type="AlphaFoldDB" id="A0A1B2EES1"/>
<proteinExistence type="predicted"/>
<reference evidence="1" key="1">
    <citation type="submission" date="2016-07" db="EMBL/GenBank/DDBJ databases">
        <title>Microvirga ossetica sp. nov. a new species of rhizobia isolated from root nodules of the legume species Vicia alpestris Steven originated from North Ossetia region in the Caucasus.</title>
        <authorList>
            <person name="Safronova V.I."/>
            <person name="Kuznetsova I.G."/>
            <person name="Sazanova A.L."/>
            <person name="Belimov A."/>
            <person name="Andronov E."/>
            <person name="Osledkin Y.S."/>
            <person name="Onishchuk O.P."/>
            <person name="Kurchak O.N."/>
            <person name="Shaposhnikov A.I."/>
            <person name="Willems A."/>
            <person name="Tikhonovich I.A."/>
        </authorList>
    </citation>
    <scope>NUCLEOTIDE SEQUENCE [LARGE SCALE GENOMIC DNA]</scope>
    <source>
        <strain evidence="1">V5/3M</strain>
    </source>
</reference>
<accession>A0A1B2EES1</accession>
<protein>
    <submittedName>
        <fullName evidence="1">Uncharacterized protein</fullName>
    </submittedName>
</protein>
<name>A0A1B2EES1_9HYPH</name>
<dbReference type="KEGG" id="moc:BB934_09765"/>
<sequence>MQPPSLMRISGSKAELDFTLADERARIFRDAAAQSVDAAVESFPGRAIAGHVYQSGGLKPFLGKGPREMLSF</sequence>
<dbReference type="EMBL" id="CP016616">
    <property type="protein sequence ID" value="ANY78481.1"/>
    <property type="molecule type" value="Genomic_DNA"/>
</dbReference>
<organism evidence="1">
    <name type="scientific">Microvirga ossetica</name>
    <dbReference type="NCBI Taxonomy" id="1882682"/>
    <lineage>
        <taxon>Bacteria</taxon>
        <taxon>Pseudomonadati</taxon>
        <taxon>Pseudomonadota</taxon>
        <taxon>Alphaproteobacteria</taxon>
        <taxon>Hyphomicrobiales</taxon>
        <taxon>Methylobacteriaceae</taxon>
        <taxon>Microvirga</taxon>
    </lineage>
</organism>